<organism evidence="5 6">
    <name type="scientific">Alectura lathami</name>
    <name type="common">Australian brush turkey</name>
    <dbReference type="NCBI Taxonomy" id="81907"/>
    <lineage>
        <taxon>Eukaryota</taxon>
        <taxon>Metazoa</taxon>
        <taxon>Chordata</taxon>
        <taxon>Craniata</taxon>
        <taxon>Vertebrata</taxon>
        <taxon>Euteleostomi</taxon>
        <taxon>Archelosauria</taxon>
        <taxon>Archosauria</taxon>
        <taxon>Dinosauria</taxon>
        <taxon>Saurischia</taxon>
        <taxon>Theropoda</taxon>
        <taxon>Coelurosauria</taxon>
        <taxon>Aves</taxon>
        <taxon>Neognathae</taxon>
        <taxon>Galloanserae</taxon>
        <taxon>Galliformes</taxon>
        <taxon>Megapodiidae</taxon>
        <taxon>Alectura</taxon>
    </lineage>
</organism>
<evidence type="ECO:0000313" key="6">
    <source>
        <dbReference type="Proteomes" id="UP000562322"/>
    </source>
</evidence>
<dbReference type="OrthoDB" id="407298at2759"/>
<evidence type="ECO:0000259" key="4">
    <source>
        <dbReference type="PROSITE" id="PS51393"/>
    </source>
</evidence>
<dbReference type="PANTHER" id="PTHR11771">
    <property type="entry name" value="LIPOXYGENASE"/>
    <property type="match status" value="1"/>
</dbReference>
<keyword evidence="6" id="KW-1185">Reference proteome</keyword>
<feature type="non-terminal residue" evidence="5">
    <location>
        <position position="84"/>
    </location>
</feature>
<gene>
    <name evidence="5" type="primary">Alox15b</name>
    <name evidence="5" type="ORF">ALELAT_R15413</name>
</gene>
<evidence type="ECO:0000256" key="2">
    <source>
        <dbReference type="ARBA" id="ARBA00022964"/>
    </source>
</evidence>
<dbReference type="PROSITE" id="PS51393">
    <property type="entry name" value="LIPOXYGENASE_3"/>
    <property type="match status" value="1"/>
</dbReference>
<dbReference type="InterPro" id="IPR036226">
    <property type="entry name" value="LipOase_C_sf"/>
</dbReference>
<dbReference type="InterPro" id="IPR013819">
    <property type="entry name" value="LipOase_C"/>
</dbReference>
<dbReference type="EMBL" id="VXAV01011229">
    <property type="protein sequence ID" value="NXL94974.1"/>
    <property type="molecule type" value="Genomic_DNA"/>
</dbReference>
<dbReference type="GO" id="GO:0046872">
    <property type="term" value="F:metal ion binding"/>
    <property type="evidence" value="ECO:0007669"/>
    <property type="project" value="UniProtKB-KW"/>
</dbReference>
<comment type="caution">
    <text evidence="5">The sequence shown here is derived from an EMBL/GenBank/DDBJ whole genome shotgun (WGS) entry which is preliminary data.</text>
</comment>
<dbReference type="InterPro" id="IPR000907">
    <property type="entry name" value="LipOase"/>
</dbReference>
<reference evidence="5 6" key="1">
    <citation type="submission" date="2019-09" db="EMBL/GenBank/DDBJ databases">
        <title>Bird 10,000 Genomes (B10K) Project - Family phase.</title>
        <authorList>
            <person name="Zhang G."/>
        </authorList>
    </citation>
    <scope>NUCLEOTIDE SEQUENCE [LARGE SCALE GENOMIC DNA]</scope>
    <source>
        <strain evidence="5">B10K-DU-001-39</strain>
        <tissue evidence="5">Muscle</tissue>
    </source>
</reference>
<dbReference type="GO" id="GO:0016702">
    <property type="term" value="F:oxidoreductase activity, acting on single donors with incorporation of molecular oxygen, incorporation of two atoms of oxygen"/>
    <property type="evidence" value="ECO:0007669"/>
    <property type="project" value="InterPro"/>
</dbReference>
<accession>A0A7L0WW06</accession>
<dbReference type="AlphaFoldDB" id="A0A7L0WW06"/>
<feature type="domain" description="Lipoxygenase" evidence="4">
    <location>
        <begin position="1"/>
        <end position="84"/>
    </location>
</feature>
<protein>
    <submittedName>
        <fullName evidence="5">LX15B lipoxygenase</fullName>
    </submittedName>
</protein>
<sequence length="84" mass="9598">NLETKLKGFLDRATSWDSLEAITRIFCFYRTPVTEYVARHWQDDAFFGEQYLNGVNPVLLRRCARLPPNFAVTPAMVAPSLGPH</sequence>
<dbReference type="Gene3D" id="1.20.245.10">
    <property type="entry name" value="Lipoxygenase-1, Domain 5"/>
    <property type="match status" value="1"/>
</dbReference>
<keyword evidence="1" id="KW-0479">Metal-binding</keyword>
<dbReference type="GO" id="GO:0034440">
    <property type="term" value="P:lipid oxidation"/>
    <property type="evidence" value="ECO:0007669"/>
    <property type="project" value="InterPro"/>
</dbReference>
<name>A0A7L0WW06_ALELA</name>
<evidence type="ECO:0000313" key="5">
    <source>
        <dbReference type="EMBL" id="NXL94974.1"/>
    </source>
</evidence>
<dbReference type="SUPFAM" id="SSF48484">
    <property type="entry name" value="Lipoxigenase"/>
    <property type="match status" value="1"/>
</dbReference>
<keyword evidence="3" id="KW-0560">Oxidoreductase</keyword>
<evidence type="ECO:0000256" key="3">
    <source>
        <dbReference type="ARBA" id="ARBA00023002"/>
    </source>
</evidence>
<evidence type="ECO:0000256" key="1">
    <source>
        <dbReference type="ARBA" id="ARBA00022723"/>
    </source>
</evidence>
<proteinExistence type="predicted"/>
<feature type="non-terminal residue" evidence="5">
    <location>
        <position position="1"/>
    </location>
</feature>
<keyword evidence="2" id="KW-0223">Dioxygenase</keyword>
<dbReference type="Proteomes" id="UP000562322">
    <property type="component" value="Unassembled WGS sequence"/>
</dbReference>